<accession>A0ABV6YXU8</accession>
<name>A0ABV6YXU8_UNCC1</name>
<evidence type="ECO:0000313" key="1">
    <source>
        <dbReference type="EMBL" id="MFC1851020.1"/>
    </source>
</evidence>
<reference evidence="1 2" key="1">
    <citation type="submission" date="2024-09" db="EMBL/GenBank/DDBJ databases">
        <title>Laminarin stimulates single cell rates of sulfate reduction while oxygen inhibits transcriptomic activity in coastal marine sediment.</title>
        <authorList>
            <person name="Lindsay M."/>
            <person name="Orcutt B."/>
            <person name="Emerson D."/>
            <person name="Stepanauskas R."/>
            <person name="D'Angelo T."/>
        </authorList>
    </citation>
    <scope>NUCLEOTIDE SEQUENCE [LARGE SCALE GENOMIC DNA]</scope>
    <source>
        <strain evidence="1">SAG AM-311-K15</strain>
    </source>
</reference>
<protein>
    <submittedName>
        <fullName evidence="1">Uncharacterized protein</fullName>
    </submittedName>
</protein>
<dbReference type="EMBL" id="JBHPBY010000144">
    <property type="protein sequence ID" value="MFC1851020.1"/>
    <property type="molecule type" value="Genomic_DNA"/>
</dbReference>
<evidence type="ECO:0000313" key="2">
    <source>
        <dbReference type="Proteomes" id="UP001594351"/>
    </source>
</evidence>
<dbReference type="Proteomes" id="UP001594351">
    <property type="component" value="Unassembled WGS sequence"/>
</dbReference>
<keyword evidence="2" id="KW-1185">Reference proteome</keyword>
<comment type="caution">
    <text evidence="1">The sequence shown here is derived from an EMBL/GenBank/DDBJ whole genome shotgun (WGS) entry which is preliminary data.</text>
</comment>
<organism evidence="1 2">
    <name type="scientific">candidate division CSSED10-310 bacterium</name>
    <dbReference type="NCBI Taxonomy" id="2855610"/>
    <lineage>
        <taxon>Bacteria</taxon>
        <taxon>Bacteria division CSSED10-310</taxon>
    </lineage>
</organism>
<proteinExistence type="predicted"/>
<gene>
    <name evidence="1" type="ORF">ACFL27_12570</name>
</gene>
<sequence length="153" mass="18001">MNKDYLIKTAREIVVADSKHSQEYSAHKDTMVAEVNRRMEQRSDIKNLLGEKNLEMMKDNHANHALFVVSILQSFNAEVLVETVLWVFRSYRSRNFHPNYWPASLRTWLDVLKNELSPESFMAIKPLYTWFIVNIPHFTALTESQLELDQDIT</sequence>